<dbReference type="Gene3D" id="3.40.30.10">
    <property type="entry name" value="Glutaredoxin"/>
    <property type="match status" value="1"/>
</dbReference>
<sequence>MIRLTLYTTQGCHLCAELEARVAALTRQPIAWQRIEVADDETLLAYYGERIPVLADDAGNELEAGYVLERLCDWLRARGWLDESAISDGTKPEVPAPKGRHQRDGRRYLG</sequence>
<gene>
    <name evidence="2" type="ORF">L0635_08210</name>
</gene>
<dbReference type="RefSeq" id="WP_268901565.1">
    <property type="nucleotide sequence ID" value="NZ_JAKNQT010000003.1"/>
</dbReference>
<reference evidence="2 3" key="1">
    <citation type="submission" date="2022-02" db="EMBL/GenBank/DDBJ databases">
        <title>Study of halophilic communities from a Mexican lake.</title>
        <authorList>
            <person name="Hernandez-Soto L.M."/>
            <person name="Martinez-Abarca F."/>
            <person name="Ramirez-Saad H.C."/>
            <person name="Aguirre-Garrido J.F."/>
        </authorList>
    </citation>
    <scope>NUCLEOTIDE SEQUENCE [LARGE SCALE GENOMIC DNA]</scope>
    <source>
        <strain evidence="2 3">Hjan13</strain>
    </source>
</reference>
<protein>
    <submittedName>
        <fullName evidence="2">Glutaredoxin family protein</fullName>
    </submittedName>
</protein>
<feature type="region of interest" description="Disordered" evidence="1">
    <location>
        <begin position="86"/>
        <end position="110"/>
    </location>
</feature>
<dbReference type="Pfam" id="PF05768">
    <property type="entry name" value="Glrx-like"/>
    <property type="match status" value="1"/>
</dbReference>
<dbReference type="Proteomes" id="UP001321125">
    <property type="component" value="Unassembled WGS sequence"/>
</dbReference>
<proteinExistence type="predicted"/>
<comment type="caution">
    <text evidence="2">The sequence shown here is derived from an EMBL/GenBank/DDBJ whole genome shotgun (WGS) entry which is preliminary data.</text>
</comment>
<evidence type="ECO:0000313" key="2">
    <source>
        <dbReference type="EMBL" id="MCZ0927058.1"/>
    </source>
</evidence>
<evidence type="ECO:0000256" key="1">
    <source>
        <dbReference type="SAM" id="MobiDB-lite"/>
    </source>
</evidence>
<dbReference type="EMBL" id="JAKNQU010000002">
    <property type="protein sequence ID" value="MCZ0927058.1"/>
    <property type="molecule type" value="Genomic_DNA"/>
</dbReference>
<name>A0ABT4ITR9_9GAMM</name>
<evidence type="ECO:0000313" key="3">
    <source>
        <dbReference type="Proteomes" id="UP001321125"/>
    </source>
</evidence>
<organism evidence="2 3">
    <name type="scientific">Vreelandella janggokensis</name>
    <dbReference type="NCBI Taxonomy" id="370767"/>
    <lineage>
        <taxon>Bacteria</taxon>
        <taxon>Pseudomonadati</taxon>
        <taxon>Pseudomonadota</taxon>
        <taxon>Gammaproteobacteria</taxon>
        <taxon>Oceanospirillales</taxon>
        <taxon>Halomonadaceae</taxon>
        <taxon>Vreelandella</taxon>
    </lineage>
</organism>
<dbReference type="InterPro" id="IPR008554">
    <property type="entry name" value="Glutaredoxin-like"/>
</dbReference>
<dbReference type="InterPro" id="IPR036249">
    <property type="entry name" value="Thioredoxin-like_sf"/>
</dbReference>
<keyword evidence="3" id="KW-1185">Reference proteome</keyword>
<dbReference type="SUPFAM" id="SSF52833">
    <property type="entry name" value="Thioredoxin-like"/>
    <property type="match status" value="1"/>
</dbReference>
<accession>A0ABT4ITR9</accession>